<dbReference type="Pfam" id="PF11066">
    <property type="entry name" value="DUF2867"/>
    <property type="match status" value="1"/>
</dbReference>
<protein>
    <recommendedName>
        <fullName evidence="3">DUF2867 domain-containing protein</fullName>
    </recommendedName>
</protein>
<accession>A0ABP8WZM0</accession>
<gene>
    <name evidence="1" type="ORF">GCM10023198_16200</name>
</gene>
<dbReference type="RefSeq" id="WP_253874925.1">
    <property type="nucleotide sequence ID" value="NZ_BAABHM010000009.1"/>
</dbReference>
<evidence type="ECO:0008006" key="3">
    <source>
        <dbReference type="Google" id="ProtNLM"/>
    </source>
</evidence>
<dbReference type="Proteomes" id="UP001500843">
    <property type="component" value="Unassembled WGS sequence"/>
</dbReference>
<keyword evidence="2" id="KW-1185">Reference proteome</keyword>
<reference evidence="2" key="1">
    <citation type="journal article" date="2019" name="Int. J. Syst. Evol. Microbiol.">
        <title>The Global Catalogue of Microorganisms (GCM) 10K type strain sequencing project: providing services to taxonomists for standard genome sequencing and annotation.</title>
        <authorList>
            <consortium name="The Broad Institute Genomics Platform"/>
            <consortium name="The Broad Institute Genome Sequencing Center for Infectious Disease"/>
            <person name="Wu L."/>
            <person name="Ma J."/>
        </authorList>
    </citation>
    <scope>NUCLEOTIDE SEQUENCE [LARGE SCALE GENOMIC DNA]</scope>
    <source>
        <strain evidence="2">JCM 17975</strain>
    </source>
</reference>
<evidence type="ECO:0000313" key="1">
    <source>
        <dbReference type="EMBL" id="GAA4696869.1"/>
    </source>
</evidence>
<sequence length="211" mass="23096">MALADLRLPDREFRDGPWIVHELTDGYRLEDLWVVRTPGAGPAGLPDVLRAIDDAAVSTRDPWIVRMFFALRRAVGRLFEWDEGAPGRGSGPSPLTGRAAVAAGTEDSGAGLAPFTVVYTTGQECAVEAASSLVHLVLHLGWAVPPAGEPQLQVAVLVRPSGRLGRLYMTAIRPARHLVVFPALVRQWESAWREHGIARRDQDQAINTKRR</sequence>
<organism evidence="1 2">
    <name type="scientific">Promicromonospora umidemergens</name>
    <dbReference type="NCBI Taxonomy" id="629679"/>
    <lineage>
        <taxon>Bacteria</taxon>
        <taxon>Bacillati</taxon>
        <taxon>Actinomycetota</taxon>
        <taxon>Actinomycetes</taxon>
        <taxon>Micrococcales</taxon>
        <taxon>Promicromonosporaceae</taxon>
        <taxon>Promicromonospora</taxon>
    </lineage>
</organism>
<name>A0ABP8WZM0_9MICO</name>
<comment type="caution">
    <text evidence="1">The sequence shown here is derived from an EMBL/GenBank/DDBJ whole genome shotgun (WGS) entry which is preliminary data.</text>
</comment>
<evidence type="ECO:0000313" key="2">
    <source>
        <dbReference type="Proteomes" id="UP001500843"/>
    </source>
</evidence>
<dbReference type="InterPro" id="IPR021295">
    <property type="entry name" value="DUF2867"/>
</dbReference>
<dbReference type="EMBL" id="BAABHM010000009">
    <property type="protein sequence ID" value="GAA4696869.1"/>
    <property type="molecule type" value="Genomic_DNA"/>
</dbReference>
<proteinExistence type="predicted"/>